<evidence type="ECO:0000313" key="7">
    <source>
        <dbReference type="EMBL" id="RTZ87669.1"/>
    </source>
</evidence>
<reference evidence="7 8" key="1">
    <citation type="submission" date="2018-06" db="EMBL/GenBank/DDBJ databases">
        <title>Combined omics and stable isotope probing to characterize newly discovered Mariana Back-Arc vent microbial communities.</title>
        <authorList>
            <person name="Trembath-Reichert E."/>
            <person name="Huber J.A."/>
        </authorList>
    </citation>
    <scope>NUCLEOTIDE SEQUENCE [LARGE SCALE GENOMIC DNA]</scope>
    <source>
        <strain evidence="7">MAG 58</strain>
    </source>
</reference>
<evidence type="ECO:0000256" key="3">
    <source>
        <dbReference type="ARBA" id="ARBA00022692"/>
    </source>
</evidence>
<gene>
    <name evidence="7" type="ORF">DSY96_00730</name>
</gene>
<evidence type="ECO:0000256" key="1">
    <source>
        <dbReference type="ARBA" id="ARBA00004651"/>
    </source>
</evidence>
<evidence type="ECO:0000256" key="5">
    <source>
        <dbReference type="ARBA" id="ARBA00023136"/>
    </source>
</evidence>
<protein>
    <recommendedName>
        <fullName evidence="6">Sulfatase N-terminal domain-containing protein</fullName>
    </recommendedName>
</protein>
<dbReference type="InterPro" id="IPR000917">
    <property type="entry name" value="Sulfatase_N"/>
</dbReference>
<evidence type="ECO:0000256" key="4">
    <source>
        <dbReference type="ARBA" id="ARBA00022989"/>
    </source>
</evidence>
<keyword evidence="2" id="KW-1003">Cell membrane</keyword>
<dbReference type="Pfam" id="PF00884">
    <property type="entry name" value="Sulfatase"/>
    <property type="match status" value="1"/>
</dbReference>
<keyword evidence="4" id="KW-1133">Transmembrane helix</keyword>
<evidence type="ECO:0000313" key="8">
    <source>
        <dbReference type="Proteomes" id="UP000287917"/>
    </source>
</evidence>
<dbReference type="PANTHER" id="PTHR47371">
    <property type="entry name" value="LIPOTEICHOIC ACID SYNTHASE"/>
    <property type="match status" value="1"/>
</dbReference>
<evidence type="ECO:0000259" key="6">
    <source>
        <dbReference type="Pfam" id="PF00884"/>
    </source>
</evidence>
<sequence length="336" mass="38729">GILYKNFFANGFQTRHGQVATYCSLFPNYGAAVMKRYTGNSFMCLPEYLKNSGYYTSWVYGSDANFDGQSTFLQKLGFDKIVDEFDFPNEAVTLGWGLSDEDLFRKWETVLDSEPEPFFSSALTTTNHHPFEVPDNYRLQAGDSVTDRYRESLHYTDAMLGGFLKRISKKPWFKNTIIFVTADTSSYQNAEQHTNNYEEFVNLHSQVPLLILSGKSTALGKKSEGLIITQHASQVDLAPTILDILRKKYIVPWVGRSLLNSVDLLTDVPQRAFTNRPGAYWAVIEEKSRYYRENDQRDHFFGDQDNQKGLHLKEIGSSWIETIRWVLQENRVWPEK</sequence>
<proteinExistence type="predicted"/>
<comment type="caution">
    <text evidence="7">The sequence shown here is derived from an EMBL/GenBank/DDBJ whole genome shotgun (WGS) entry which is preliminary data.</text>
</comment>
<dbReference type="Gene3D" id="3.40.720.10">
    <property type="entry name" value="Alkaline Phosphatase, subunit A"/>
    <property type="match status" value="1"/>
</dbReference>
<dbReference type="InterPro" id="IPR050448">
    <property type="entry name" value="OpgB/LTA_synthase_biosynth"/>
</dbReference>
<dbReference type="GO" id="GO:0005886">
    <property type="term" value="C:plasma membrane"/>
    <property type="evidence" value="ECO:0007669"/>
    <property type="project" value="UniProtKB-SubCell"/>
</dbReference>
<keyword evidence="5" id="KW-0472">Membrane</keyword>
<dbReference type="EMBL" id="QNZK01000025">
    <property type="protein sequence ID" value="RTZ87669.1"/>
    <property type="molecule type" value="Genomic_DNA"/>
</dbReference>
<name>A0A432GW01_9DELT</name>
<dbReference type="AlphaFoldDB" id="A0A432GW01"/>
<dbReference type="Proteomes" id="UP000287917">
    <property type="component" value="Unassembled WGS sequence"/>
</dbReference>
<accession>A0A432GW01</accession>
<organism evidence="7 8">
    <name type="scientific">SAR324 cluster bacterium</name>
    <dbReference type="NCBI Taxonomy" id="2024889"/>
    <lineage>
        <taxon>Bacteria</taxon>
        <taxon>Deltaproteobacteria</taxon>
        <taxon>SAR324 cluster</taxon>
    </lineage>
</organism>
<feature type="non-terminal residue" evidence="7">
    <location>
        <position position="1"/>
    </location>
</feature>
<evidence type="ECO:0000256" key="2">
    <source>
        <dbReference type="ARBA" id="ARBA00022475"/>
    </source>
</evidence>
<feature type="domain" description="Sulfatase N-terminal" evidence="6">
    <location>
        <begin position="1"/>
        <end position="245"/>
    </location>
</feature>
<dbReference type="InterPro" id="IPR017850">
    <property type="entry name" value="Alkaline_phosphatase_core_sf"/>
</dbReference>
<dbReference type="CDD" id="cd16015">
    <property type="entry name" value="LTA_synthase"/>
    <property type="match status" value="1"/>
</dbReference>
<keyword evidence="3" id="KW-0812">Transmembrane</keyword>
<dbReference type="SUPFAM" id="SSF53649">
    <property type="entry name" value="Alkaline phosphatase-like"/>
    <property type="match status" value="1"/>
</dbReference>
<dbReference type="PANTHER" id="PTHR47371:SF3">
    <property type="entry name" value="PHOSPHOGLYCEROL TRANSFERASE I"/>
    <property type="match status" value="1"/>
</dbReference>
<comment type="subcellular location">
    <subcellularLocation>
        <location evidence="1">Cell membrane</location>
        <topology evidence="1">Multi-pass membrane protein</topology>
    </subcellularLocation>
</comment>